<feature type="region of interest" description="Disordered" evidence="1">
    <location>
        <begin position="1"/>
        <end position="44"/>
    </location>
</feature>
<feature type="compositionally biased region" description="Polar residues" evidence="1">
    <location>
        <begin position="31"/>
        <end position="44"/>
    </location>
</feature>
<protein>
    <submittedName>
        <fullName evidence="2">Uncharacterized protein</fullName>
    </submittedName>
</protein>
<name>A0A6A6AUK3_9PLEO</name>
<feature type="region of interest" description="Disordered" evidence="1">
    <location>
        <begin position="795"/>
        <end position="840"/>
    </location>
</feature>
<evidence type="ECO:0000313" key="3">
    <source>
        <dbReference type="Proteomes" id="UP000799771"/>
    </source>
</evidence>
<feature type="compositionally biased region" description="Basic residues" evidence="1">
    <location>
        <begin position="603"/>
        <end position="612"/>
    </location>
</feature>
<reference evidence="2" key="1">
    <citation type="journal article" date="2020" name="Stud. Mycol.">
        <title>101 Dothideomycetes genomes: a test case for predicting lifestyles and emergence of pathogens.</title>
        <authorList>
            <person name="Haridas S."/>
            <person name="Albert R."/>
            <person name="Binder M."/>
            <person name="Bloem J."/>
            <person name="Labutti K."/>
            <person name="Salamov A."/>
            <person name="Andreopoulos B."/>
            <person name="Baker S."/>
            <person name="Barry K."/>
            <person name="Bills G."/>
            <person name="Bluhm B."/>
            <person name="Cannon C."/>
            <person name="Castanera R."/>
            <person name="Culley D."/>
            <person name="Daum C."/>
            <person name="Ezra D."/>
            <person name="Gonzalez J."/>
            <person name="Henrissat B."/>
            <person name="Kuo A."/>
            <person name="Liang C."/>
            <person name="Lipzen A."/>
            <person name="Lutzoni F."/>
            <person name="Magnuson J."/>
            <person name="Mondo S."/>
            <person name="Nolan M."/>
            <person name="Ohm R."/>
            <person name="Pangilinan J."/>
            <person name="Park H.-J."/>
            <person name="Ramirez L."/>
            <person name="Alfaro M."/>
            <person name="Sun H."/>
            <person name="Tritt A."/>
            <person name="Yoshinaga Y."/>
            <person name="Zwiers L.-H."/>
            <person name="Turgeon B."/>
            <person name="Goodwin S."/>
            <person name="Spatafora J."/>
            <person name="Crous P."/>
            <person name="Grigoriev I."/>
        </authorList>
    </citation>
    <scope>NUCLEOTIDE SEQUENCE</scope>
    <source>
        <strain evidence="2">CBS 119687</strain>
    </source>
</reference>
<keyword evidence="3" id="KW-1185">Reference proteome</keyword>
<feature type="compositionally biased region" description="Basic and acidic residues" evidence="1">
    <location>
        <begin position="817"/>
        <end position="826"/>
    </location>
</feature>
<feature type="region of interest" description="Disordered" evidence="1">
    <location>
        <begin position="758"/>
        <end position="781"/>
    </location>
</feature>
<feature type="compositionally biased region" description="Polar residues" evidence="1">
    <location>
        <begin position="361"/>
        <end position="380"/>
    </location>
</feature>
<feature type="compositionally biased region" description="Polar residues" evidence="1">
    <location>
        <begin position="461"/>
        <end position="474"/>
    </location>
</feature>
<feature type="compositionally biased region" description="Low complexity" evidence="1">
    <location>
        <begin position="180"/>
        <end position="189"/>
    </location>
</feature>
<dbReference type="Proteomes" id="UP000799771">
    <property type="component" value="Unassembled WGS sequence"/>
</dbReference>
<gene>
    <name evidence="2" type="ORF">P153DRAFT_392826</name>
</gene>
<feature type="compositionally biased region" description="Polar residues" evidence="1">
    <location>
        <begin position="613"/>
        <end position="624"/>
    </location>
</feature>
<dbReference type="OrthoDB" id="5341904at2759"/>
<feature type="region of interest" description="Disordered" evidence="1">
    <location>
        <begin position="320"/>
        <end position="394"/>
    </location>
</feature>
<organism evidence="2 3">
    <name type="scientific">Dothidotthia symphoricarpi CBS 119687</name>
    <dbReference type="NCBI Taxonomy" id="1392245"/>
    <lineage>
        <taxon>Eukaryota</taxon>
        <taxon>Fungi</taxon>
        <taxon>Dikarya</taxon>
        <taxon>Ascomycota</taxon>
        <taxon>Pezizomycotina</taxon>
        <taxon>Dothideomycetes</taxon>
        <taxon>Pleosporomycetidae</taxon>
        <taxon>Pleosporales</taxon>
        <taxon>Dothidotthiaceae</taxon>
        <taxon>Dothidotthia</taxon>
    </lineage>
</organism>
<feature type="compositionally biased region" description="Polar residues" evidence="1">
    <location>
        <begin position="579"/>
        <end position="602"/>
    </location>
</feature>
<evidence type="ECO:0000256" key="1">
    <source>
        <dbReference type="SAM" id="MobiDB-lite"/>
    </source>
</evidence>
<dbReference type="RefSeq" id="XP_033528608.1">
    <property type="nucleotide sequence ID" value="XM_033671184.1"/>
</dbReference>
<feature type="compositionally biased region" description="Basic and acidic residues" evidence="1">
    <location>
        <begin position="795"/>
        <end position="808"/>
    </location>
</feature>
<dbReference type="GeneID" id="54411616"/>
<feature type="compositionally biased region" description="Polar residues" evidence="1">
    <location>
        <begin position="759"/>
        <end position="777"/>
    </location>
</feature>
<feature type="region of interest" description="Disordered" evidence="1">
    <location>
        <begin position="165"/>
        <end position="213"/>
    </location>
</feature>
<evidence type="ECO:0000313" key="2">
    <source>
        <dbReference type="EMBL" id="KAF2134221.1"/>
    </source>
</evidence>
<proteinExistence type="predicted"/>
<accession>A0A6A6AUK3</accession>
<sequence length="1007" mass="109982">MGFFSLSKSRRKPNDMGDDQGAAQYNRLSKPKTNTNTHGPTLYLDSSASAYSRHAETILPPSDKESTCLNKEAETREPVAHVRGRSSVVVSRSNSLAKSRSNSLSCFSGRGLSVNQLPGPPVLDSSSASGTQMDVEAAIRLLQEVKKNASPEDLAALHAALGSSTDNAIPDEPQLSHQTSLANLSSSSLTRRRSLIQTPGVATRTTPVEDNRNRWKSWKAPKVDTKEEAKWRPSPSLASPKKPLTALDLVEDDNGASTLRAQTPGDTDYCQLGTFKLGTLAVINGEPSPAPSTRTTKQMPYCPAQVDYFSVANSSVSSQITANTNNRSHERSKSSVLPTTPPLYRGLEVPNNERRTRSNLRHNITTKPVENHPTNSSSQPEDTRRVKTSHKTVETPQHAITLAQEYQVGIPSTPFRRDSESKDMKGHKYFAPELPPRAENAAHVLDGAMCQEPSAMVATSNPADVCKNNKTTISQRRRKQAAGRPPARTADTADSGYSSGGSLRLAREETRKSRLSTISATAPTSPQNEDVVNVQQKTSPVTSILKVPSVNSRYSLLADEERPASMQISAELLDATIPHATSSPKSPQSATSLGSQESASSKSQKRLQKRRPSQAQLPMVQSGQAIREGKDSEIPEVPGNIRAKFTRRLSQTPGIECLTSTFASTEHVIANEVVHDLPDSTPTESVNKLALIELRPTPASLARRKSLSFFRRRKSFVGESEASKEEPVPSLTVLDLGTIASSLGCSPYDAAMSDLPRRQSVTSPTHPHQLGSATSRTKPMVSMDAATAAELARLRSRDRASAEPEMPQRRRKSHHNLKQEASEGKDMKHRSRSSRYDVPPVPLINTARLSVPTKAMSKLPSEDRKMQNLDASSHVLPPQPVFATTHVYDAQYENRHNASQQDVNWEAQSRHWGQQRRKSMGEGLRTQAKTPEISDATVNFRTTQISGEPMTWDRYTGGLDFGYEGRGALGGSAGTRHGHSHASSKSMQWKNQYGVDLSDVPIFLQRA</sequence>
<dbReference type="AlphaFoldDB" id="A0A6A6AUK3"/>
<feature type="region of interest" description="Disordered" evidence="1">
    <location>
        <begin position="578"/>
        <end position="639"/>
    </location>
</feature>
<feature type="compositionally biased region" description="Polar residues" evidence="1">
    <location>
        <begin position="515"/>
        <end position="538"/>
    </location>
</feature>
<dbReference type="EMBL" id="ML977498">
    <property type="protein sequence ID" value="KAF2134221.1"/>
    <property type="molecule type" value="Genomic_DNA"/>
</dbReference>
<feature type="region of interest" description="Disordered" evidence="1">
    <location>
        <begin position="461"/>
        <end position="538"/>
    </location>
</feature>